<feature type="transmembrane region" description="Helical" evidence="5">
    <location>
        <begin position="50"/>
        <end position="69"/>
    </location>
</feature>
<keyword evidence="4 5" id="KW-0472">Membrane</keyword>
<evidence type="ECO:0000259" key="6">
    <source>
        <dbReference type="Pfam" id="PF05154"/>
    </source>
</evidence>
<evidence type="ECO:0000256" key="3">
    <source>
        <dbReference type="ARBA" id="ARBA00022989"/>
    </source>
</evidence>
<sequence>MNNPYGFSQDVSPISDKNWIVAALLLAFVGGLGVHNFYLGKTNYGIGQLVLNIAGWGLFVSILGIPFALVSWGILSVWLFIEFLILVINGGTDGYGRPMRP</sequence>
<protein>
    <submittedName>
        <fullName evidence="7">TM2 domain-containing protein</fullName>
    </submittedName>
</protein>
<comment type="subcellular location">
    <subcellularLocation>
        <location evidence="1">Membrane</location>
        <topology evidence="1">Multi-pass membrane protein</topology>
    </subcellularLocation>
</comment>
<name>A0A7T4EI27_9CORY</name>
<accession>A0A7T4EI27</accession>
<evidence type="ECO:0000256" key="5">
    <source>
        <dbReference type="SAM" id="Phobius"/>
    </source>
</evidence>
<keyword evidence="3 5" id="KW-1133">Transmembrane helix</keyword>
<dbReference type="AlphaFoldDB" id="A0A7T4EI27"/>
<dbReference type="EMBL" id="CP069534">
    <property type="protein sequence ID" value="QRP71842.1"/>
    <property type="molecule type" value="Genomic_DNA"/>
</dbReference>
<dbReference type="EMBL" id="CP066007">
    <property type="protein sequence ID" value="QQB47764.1"/>
    <property type="molecule type" value="Genomic_DNA"/>
</dbReference>
<reference evidence="7" key="1">
    <citation type="submission" date="2020-12" db="EMBL/GenBank/DDBJ databases">
        <title>FDA dAtabase for Regulatory Grade micrObial Sequences (FDA-ARGOS): Supporting development and validation of Infectious Disease Dx tests.</title>
        <authorList>
            <person name="Sproer C."/>
            <person name="Gronow S."/>
            <person name="Severitt S."/>
            <person name="Schroder I."/>
            <person name="Tallon L."/>
            <person name="Sadzewicz L."/>
            <person name="Zhao X."/>
            <person name="Boylan J."/>
            <person name="Ott S."/>
            <person name="Bowen H."/>
            <person name="Vavikolanu K."/>
            <person name="Mehta A."/>
            <person name="Aluvathingal J."/>
            <person name="Nadendla S."/>
            <person name="Lowell S."/>
            <person name="Myers T."/>
            <person name="Yan Y."/>
            <person name="Sichtig H."/>
        </authorList>
    </citation>
    <scope>NUCLEOTIDE SEQUENCE [LARGE SCALE GENOMIC DNA]</scope>
    <source>
        <strain evidence="7">FDAARGOS_1053</strain>
        <strain evidence="8">FDAARGOS_1191</strain>
    </source>
</reference>
<dbReference type="Proteomes" id="UP000596145">
    <property type="component" value="Chromosome"/>
</dbReference>
<evidence type="ECO:0000313" key="7">
    <source>
        <dbReference type="EMBL" id="QQB47764.1"/>
    </source>
</evidence>
<evidence type="ECO:0000313" key="8">
    <source>
        <dbReference type="EMBL" id="QRP71842.1"/>
    </source>
</evidence>
<dbReference type="InterPro" id="IPR007829">
    <property type="entry name" value="TM2"/>
</dbReference>
<dbReference type="Pfam" id="PF05154">
    <property type="entry name" value="TM2"/>
    <property type="match status" value="1"/>
</dbReference>
<evidence type="ECO:0000256" key="4">
    <source>
        <dbReference type="ARBA" id="ARBA00023136"/>
    </source>
</evidence>
<evidence type="ECO:0000256" key="2">
    <source>
        <dbReference type="ARBA" id="ARBA00022692"/>
    </source>
</evidence>
<evidence type="ECO:0000256" key="1">
    <source>
        <dbReference type="ARBA" id="ARBA00004141"/>
    </source>
</evidence>
<keyword evidence="2 5" id="KW-0812">Transmembrane</keyword>
<dbReference type="OrthoDB" id="2004788at2"/>
<dbReference type="Proteomes" id="UP000617681">
    <property type="component" value="Chromosome"/>
</dbReference>
<organism evidence="7">
    <name type="scientific">Corynebacterium glucuronolyticum</name>
    <dbReference type="NCBI Taxonomy" id="39791"/>
    <lineage>
        <taxon>Bacteria</taxon>
        <taxon>Bacillati</taxon>
        <taxon>Actinomycetota</taxon>
        <taxon>Actinomycetes</taxon>
        <taxon>Mycobacteriales</taxon>
        <taxon>Corynebacteriaceae</taxon>
        <taxon>Corynebacterium</taxon>
    </lineage>
</organism>
<dbReference type="GO" id="GO:0016020">
    <property type="term" value="C:membrane"/>
    <property type="evidence" value="ECO:0007669"/>
    <property type="project" value="UniProtKB-SubCell"/>
</dbReference>
<feature type="transmembrane region" description="Helical" evidence="5">
    <location>
        <begin position="75"/>
        <end position="92"/>
    </location>
</feature>
<proteinExistence type="predicted"/>
<feature type="domain" description="TM2" evidence="6">
    <location>
        <begin position="16"/>
        <end position="63"/>
    </location>
</feature>
<feature type="transmembrane region" description="Helical" evidence="5">
    <location>
        <begin position="20"/>
        <end position="38"/>
    </location>
</feature>
<gene>
    <name evidence="7" type="ORF">I6I10_10175</name>
    <name evidence="8" type="ORF">I6J21_05960</name>
</gene>